<feature type="transmembrane region" description="Helical" evidence="6">
    <location>
        <begin position="58"/>
        <end position="81"/>
    </location>
</feature>
<keyword evidence="5" id="KW-0046">Antibiotic resistance</keyword>
<dbReference type="PANTHER" id="PTHR43229:SF2">
    <property type="entry name" value="NODULATION PROTEIN J"/>
    <property type="match status" value="1"/>
</dbReference>
<dbReference type="InterPro" id="IPR013525">
    <property type="entry name" value="ABC2_TM"/>
</dbReference>
<dbReference type="PROSITE" id="PS51012">
    <property type="entry name" value="ABC_TM2"/>
    <property type="match status" value="1"/>
</dbReference>
<evidence type="ECO:0000256" key="7">
    <source>
        <dbReference type="SAM" id="MobiDB-lite"/>
    </source>
</evidence>
<dbReference type="InterPro" id="IPR051784">
    <property type="entry name" value="Nod_factor_ABC_transporter"/>
</dbReference>
<feature type="transmembrane region" description="Helical" evidence="6">
    <location>
        <begin position="201"/>
        <end position="220"/>
    </location>
</feature>
<keyword evidence="6" id="KW-0813">Transport</keyword>
<feature type="domain" description="ABC transmembrane type-2" evidence="8">
    <location>
        <begin position="58"/>
        <end position="298"/>
    </location>
</feature>
<evidence type="ECO:0000256" key="1">
    <source>
        <dbReference type="ARBA" id="ARBA00004141"/>
    </source>
</evidence>
<dbReference type="AlphaFoldDB" id="A0AA40S9W0"/>
<dbReference type="PIRSF" id="PIRSF006648">
    <property type="entry name" value="DrrB"/>
    <property type="match status" value="1"/>
</dbReference>
<feature type="transmembrane region" description="Helical" evidence="6">
    <location>
        <begin position="136"/>
        <end position="158"/>
    </location>
</feature>
<comment type="similarity">
    <text evidence="6">Belongs to the ABC-2 integral membrane protein family.</text>
</comment>
<accession>A0AA40S9W0</accession>
<dbReference type="RefSeq" id="WP_142192483.1">
    <property type="nucleotide sequence ID" value="NZ_BMSU01000013.1"/>
</dbReference>
<feature type="region of interest" description="Disordered" evidence="7">
    <location>
        <begin position="1"/>
        <end position="34"/>
    </location>
</feature>
<dbReference type="Proteomes" id="UP000530412">
    <property type="component" value="Unassembled WGS sequence"/>
</dbReference>
<dbReference type="InterPro" id="IPR000412">
    <property type="entry name" value="ABC_2_transport"/>
</dbReference>
<dbReference type="Pfam" id="PF01061">
    <property type="entry name" value="ABC2_membrane"/>
    <property type="match status" value="1"/>
</dbReference>
<dbReference type="GO" id="GO:0140359">
    <property type="term" value="F:ABC-type transporter activity"/>
    <property type="evidence" value="ECO:0007669"/>
    <property type="project" value="InterPro"/>
</dbReference>
<dbReference type="GO" id="GO:0046677">
    <property type="term" value="P:response to antibiotic"/>
    <property type="evidence" value="ECO:0007669"/>
    <property type="project" value="UniProtKB-KW"/>
</dbReference>
<protein>
    <recommendedName>
        <fullName evidence="6">Transport permease protein</fullName>
    </recommendedName>
</protein>
<dbReference type="InterPro" id="IPR047817">
    <property type="entry name" value="ABC2_TM_bact-type"/>
</dbReference>
<feature type="transmembrane region" description="Helical" evidence="6">
    <location>
        <begin position="170"/>
        <end position="194"/>
    </location>
</feature>
<feature type="transmembrane region" description="Helical" evidence="6">
    <location>
        <begin position="93"/>
        <end position="116"/>
    </location>
</feature>
<dbReference type="PANTHER" id="PTHR43229">
    <property type="entry name" value="NODULATION PROTEIN J"/>
    <property type="match status" value="1"/>
</dbReference>
<name>A0AA40S9W0_9ACTN</name>
<evidence type="ECO:0000256" key="4">
    <source>
        <dbReference type="ARBA" id="ARBA00023136"/>
    </source>
</evidence>
<keyword evidence="6" id="KW-1003">Cell membrane</keyword>
<gene>
    <name evidence="9" type="ORF">FHS33_000956</name>
</gene>
<feature type="transmembrane region" description="Helical" evidence="6">
    <location>
        <begin position="273"/>
        <end position="291"/>
    </location>
</feature>
<evidence type="ECO:0000256" key="2">
    <source>
        <dbReference type="ARBA" id="ARBA00022692"/>
    </source>
</evidence>
<evidence type="ECO:0000256" key="3">
    <source>
        <dbReference type="ARBA" id="ARBA00022989"/>
    </source>
</evidence>
<dbReference type="PRINTS" id="PR00164">
    <property type="entry name" value="ABC2TRNSPORT"/>
</dbReference>
<feature type="compositionally biased region" description="Basic and acidic residues" evidence="7">
    <location>
        <begin position="1"/>
        <end position="13"/>
    </location>
</feature>
<comment type="caution">
    <text evidence="9">The sequence shown here is derived from an EMBL/GenBank/DDBJ whole genome shotgun (WGS) entry which is preliminary data.</text>
</comment>
<evidence type="ECO:0000256" key="6">
    <source>
        <dbReference type="RuleBase" id="RU361157"/>
    </source>
</evidence>
<keyword evidence="4 6" id="KW-0472">Membrane</keyword>
<dbReference type="EMBL" id="JACJIE010000001">
    <property type="protein sequence ID" value="MBA8942567.1"/>
    <property type="molecule type" value="Genomic_DNA"/>
</dbReference>
<comment type="subcellular location">
    <subcellularLocation>
        <location evidence="6">Cell membrane</location>
        <topology evidence="6">Multi-pass membrane protein</topology>
    </subcellularLocation>
    <subcellularLocation>
        <location evidence="1">Membrane</location>
        <topology evidence="1">Multi-pass membrane protein</topology>
    </subcellularLocation>
</comment>
<evidence type="ECO:0000313" key="9">
    <source>
        <dbReference type="EMBL" id="MBA8942567.1"/>
    </source>
</evidence>
<keyword evidence="3 6" id="KW-1133">Transmembrane helix</keyword>
<evidence type="ECO:0000256" key="5">
    <source>
        <dbReference type="ARBA" id="ARBA00023251"/>
    </source>
</evidence>
<evidence type="ECO:0000313" key="10">
    <source>
        <dbReference type="Proteomes" id="UP000530412"/>
    </source>
</evidence>
<keyword evidence="2 6" id="KW-0812">Transmembrane</keyword>
<proteinExistence type="inferred from homology"/>
<sequence length="299" mass="31839">MAQTEVHRARAERAGPPGRARPAPVPPGSAGGGRAARDLRTVKVLWHRETIRFSRNKLRIAMGMVTPLMFLLVLGTGLNSAMSEDSLRDFRAFLFPGVVLMSVQAPAIAVGASIVWDRRSGFLRQMLVAPVRRSAILVGTCLGGATSGAAYGVLVLLLGPVADVPYHPQLLLVLLQVVLVSFAFTALGVAAAVCIRRPETFQVAVSLCMLPLFFLSGAMFPVDGLPGWLGTVVRLNPLTYAVDALRRTMPGDGATAMGGGSVSPEWWGWTPPVLAETGLIAAFALLSLTIATRRFSRVE</sequence>
<dbReference type="GO" id="GO:0043190">
    <property type="term" value="C:ATP-binding cassette (ABC) transporter complex"/>
    <property type="evidence" value="ECO:0007669"/>
    <property type="project" value="InterPro"/>
</dbReference>
<evidence type="ECO:0000259" key="8">
    <source>
        <dbReference type="PROSITE" id="PS51012"/>
    </source>
</evidence>
<organism evidence="9 10">
    <name type="scientific">Streptomyces calvus</name>
    <dbReference type="NCBI Taxonomy" id="67282"/>
    <lineage>
        <taxon>Bacteria</taxon>
        <taxon>Bacillati</taxon>
        <taxon>Actinomycetota</taxon>
        <taxon>Actinomycetes</taxon>
        <taxon>Kitasatosporales</taxon>
        <taxon>Streptomycetaceae</taxon>
        <taxon>Streptomyces</taxon>
    </lineage>
</organism>
<reference evidence="9 10" key="1">
    <citation type="submission" date="2020-08" db="EMBL/GenBank/DDBJ databases">
        <title>Genomic Encyclopedia of Type Strains, Phase III (KMG-III): the genomes of soil and plant-associated and newly described type strains.</title>
        <authorList>
            <person name="Whitman W."/>
        </authorList>
    </citation>
    <scope>NUCLEOTIDE SEQUENCE [LARGE SCALE GENOMIC DNA]</scope>
    <source>
        <strain evidence="9 10">CECT 3271</strain>
    </source>
</reference>